<feature type="binding site" evidence="14">
    <location>
        <begin position="22"/>
        <end position="29"/>
    </location>
    <ligand>
        <name>ATP</name>
        <dbReference type="ChEBI" id="CHEBI:30616"/>
    </ligand>
</feature>
<dbReference type="Pfam" id="PF12705">
    <property type="entry name" value="PDDEXK_1"/>
    <property type="match status" value="1"/>
</dbReference>
<evidence type="ECO:0000259" key="15">
    <source>
        <dbReference type="PROSITE" id="PS51198"/>
    </source>
</evidence>
<dbReference type="InterPro" id="IPR014017">
    <property type="entry name" value="DNA_helicase_UvrD-like_C"/>
</dbReference>
<sequence>MRWTKAQQEAIGARRQNLLVSAAAGSGKTAVMVERIVSMIEEGLDVERMLVITFTRAAASQMKERIAMRLEAGGSEALYGQLERLDRASISTVHVFCAGLIRRYFHVLGVDPALRVGEAFQMDALKNRAVEEVLETFYGEADPEFLHAAACLSFGRGDQKMVEAMLAFQRFLESQEDGDAYMEKALALYDETDLSRSPYGEWALYEARQELEEGLEGYEACLEFCRARRLPAEYGAHIGALIHTVEDLILAMDRGYGAFLAAAAHFPRLPAFPRKRRDTPEEILPLREELKDLRDGAKKQLDKALEHFKGLDELRTARDFQEIRRVLRPFFRLEKAFIRRYEELKQESGLMDYSDLEHLALRALREPAVAAEVRRRYQAVFVDEYQDMSLVQEAILQRVAGEDNLFMVGDVKQSIYRFRQSDPTLFLNKYDAYEKDEEAKNRRIDLNMNFRSNPRVLEGVNAIFRPIMKKRTAEVEYDEDAELHPGAPAGGEAPKVRVELITREEGDAFEEMVSDEAEALLVARRIREWVGKPIYDRRLSAMRKARYRDVAILMRSVREAGPVFAHVLAREGIPVATDAAGAFYEAVEIQVFLNYLRLVDNRRQDVPLLSALLGVGGFTTEELGRIRAESRDGSFYDAAAAYEMKEDGLAQKLRAFFKDIDGLRELSRHLSLSELLWHAMRQSGYYYQTGLALYGAAKKANLRLLVEQARNYERFSLGDLAGFFDYVEQARQGSDVSSAQLIGENDDVVRIMTVHRSKGLEFPIVFVARLGHRLNVKAPLDPLFHKDLGVALRRVDPDLGVRNMTLPVVAVRSRLRMEGVAEEMRILYVALTRAEERLILVGAVKPEERNGWTRRKSARTFLDWVMPSALAAPELFEVRETAYGELAGENEDSGAEERMAELHARLRQPEADGAWIRARLNFVYPHALETRVPSKLAVTQLAREERVEPAELPALFPEKTMTAMERGSLMHRALELLDLARADTLDGLKDQREAWIRRGLMTAEEGEVLRLGNLLKLVQSPLGRRMAAARLHREMPFNLLVDPKESGYEAEEPLWVQGVIDLCFLEGDAWVLVDYKNERAGEEGLEAAAQKHAFQVNLYRKALETLTGRPVKEAVVWFIPEGRGVSL</sequence>
<dbReference type="GO" id="GO:0000725">
    <property type="term" value="P:recombinational repair"/>
    <property type="evidence" value="ECO:0007669"/>
    <property type="project" value="TreeGrafter"/>
</dbReference>
<protein>
    <recommendedName>
        <fullName evidence="12">DNA 3'-5' helicase</fullName>
        <ecNumber evidence="12">5.6.2.4</ecNumber>
    </recommendedName>
</protein>
<dbReference type="GO" id="GO:0005524">
    <property type="term" value="F:ATP binding"/>
    <property type="evidence" value="ECO:0007669"/>
    <property type="project" value="UniProtKB-UniRule"/>
</dbReference>
<dbReference type="AlphaFoldDB" id="A0A926D2T5"/>
<evidence type="ECO:0000256" key="10">
    <source>
        <dbReference type="ARBA" id="ARBA00023235"/>
    </source>
</evidence>
<dbReference type="InterPro" id="IPR000212">
    <property type="entry name" value="DNA_helicase_UvrD/REP"/>
</dbReference>
<dbReference type="InterPro" id="IPR038726">
    <property type="entry name" value="PDDEXK_AddAB-type"/>
</dbReference>
<dbReference type="Pfam" id="PF13361">
    <property type="entry name" value="UvrD_C"/>
    <property type="match status" value="1"/>
</dbReference>
<evidence type="ECO:0000256" key="6">
    <source>
        <dbReference type="ARBA" id="ARBA00022839"/>
    </source>
</evidence>
<feature type="domain" description="UvrD-like helicase C-terminal" evidence="16">
    <location>
        <begin position="476"/>
        <end position="759"/>
    </location>
</feature>
<dbReference type="SUPFAM" id="SSF52980">
    <property type="entry name" value="Restriction endonuclease-like"/>
    <property type="match status" value="1"/>
</dbReference>
<evidence type="ECO:0000256" key="13">
    <source>
        <dbReference type="ARBA" id="ARBA00048988"/>
    </source>
</evidence>
<evidence type="ECO:0000256" key="12">
    <source>
        <dbReference type="ARBA" id="ARBA00034808"/>
    </source>
</evidence>
<keyword evidence="10" id="KW-0413">Isomerase</keyword>
<name>A0A926D2T5_9FIRM</name>
<dbReference type="InterPro" id="IPR014016">
    <property type="entry name" value="UvrD-like_ATP-bd"/>
</dbReference>
<evidence type="ECO:0000256" key="11">
    <source>
        <dbReference type="ARBA" id="ARBA00034617"/>
    </source>
</evidence>
<comment type="caution">
    <text evidence="17">The sequence shown here is derived from an EMBL/GenBank/DDBJ whole genome shotgun (WGS) entry which is preliminary data.</text>
</comment>
<keyword evidence="18" id="KW-1185">Reference proteome</keyword>
<dbReference type="PROSITE" id="PS51198">
    <property type="entry name" value="UVRD_HELICASE_ATP_BIND"/>
    <property type="match status" value="1"/>
</dbReference>
<dbReference type="PANTHER" id="PTHR11070:SF48">
    <property type="entry name" value="ATP-DEPENDENT HELICASE_NUCLEASE SUBUNIT A"/>
    <property type="match status" value="1"/>
</dbReference>
<keyword evidence="5 14" id="KW-0347">Helicase</keyword>
<evidence type="ECO:0000256" key="4">
    <source>
        <dbReference type="ARBA" id="ARBA00022801"/>
    </source>
</evidence>
<keyword evidence="1" id="KW-0540">Nuclease</keyword>
<dbReference type="RefSeq" id="WP_249314202.1">
    <property type="nucleotide sequence ID" value="NZ_JACRSR010000001.1"/>
</dbReference>
<organism evidence="17 18">
    <name type="scientific">Gehongia tenuis</name>
    <dbReference type="NCBI Taxonomy" id="2763655"/>
    <lineage>
        <taxon>Bacteria</taxon>
        <taxon>Bacillati</taxon>
        <taxon>Bacillota</taxon>
        <taxon>Clostridia</taxon>
        <taxon>Christensenellales</taxon>
        <taxon>Christensenellaceae</taxon>
        <taxon>Gehongia</taxon>
    </lineage>
</organism>
<keyword evidence="8" id="KW-0238">DNA-binding</keyword>
<dbReference type="GO" id="GO:0043138">
    <property type="term" value="F:3'-5' DNA helicase activity"/>
    <property type="evidence" value="ECO:0007669"/>
    <property type="project" value="UniProtKB-EC"/>
</dbReference>
<keyword evidence="3" id="KW-0227">DNA damage</keyword>
<evidence type="ECO:0000256" key="3">
    <source>
        <dbReference type="ARBA" id="ARBA00022763"/>
    </source>
</evidence>
<dbReference type="GO" id="GO:0005829">
    <property type="term" value="C:cytosol"/>
    <property type="evidence" value="ECO:0007669"/>
    <property type="project" value="TreeGrafter"/>
</dbReference>
<dbReference type="Pfam" id="PF00580">
    <property type="entry name" value="UvrD-helicase"/>
    <property type="match status" value="1"/>
</dbReference>
<dbReference type="InterPro" id="IPR027417">
    <property type="entry name" value="P-loop_NTPase"/>
</dbReference>
<dbReference type="SUPFAM" id="SSF52540">
    <property type="entry name" value="P-loop containing nucleoside triphosphate hydrolases"/>
    <property type="match status" value="1"/>
</dbReference>
<dbReference type="InterPro" id="IPR011604">
    <property type="entry name" value="PDDEXK-like_dom_sf"/>
</dbReference>
<evidence type="ECO:0000256" key="14">
    <source>
        <dbReference type="PROSITE-ProRule" id="PRU00560"/>
    </source>
</evidence>
<evidence type="ECO:0000313" key="17">
    <source>
        <dbReference type="EMBL" id="MBC8530307.1"/>
    </source>
</evidence>
<comment type="catalytic activity">
    <reaction evidence="13">
        <text>ATP + H2O = ADP + phosphate + H(+)</text>
        <dbReference type="Rhea" id="RHEA:13065"/>
        <dbReference type="ChEBI" id="CHEBI:15377"/>
        <dbReference type="ChEBI" id="CHEBI:15378"/>
        <dbReference type="ChEBI" id="CHEBI:30616"/>
        <dbReference type="ChEBI" id="CHEBI:43474"/>
        <dbReference type="ChEBI" id="CHEBI:456216"/>
        <dbReference type="EC" id="5.6.2.4"/>
    </reaction>
</comment>
<dbReference type="EMBL" id="JACRSR010000001">
    <property type="protein sequence ID" value="MBC8530307.1"/>
    <property type="molecule type" value="Genomic_DNA"/>
</dbReference>
<evidence type="ECO:0000256" key="9">
    <source>
        <dbReference type="ARBA" id="ARBA00023204"/>
    </source>
</evidence>
<keyword evidence="2 14" id="KW-0547">Nucleotide-binding</keyword>
<keyword evidence="6" id="KW-0269">Exonuclease</keyword>
<reference evidence="17" key="1">
    <citation type="submission" date="2020-08" db="EMBL/GenBank/DDBJ databases">
        <title>Genome public.</title>
        <authorList>
            <person name="Liu C."/>
            <person name="Sun Q."/>
        </authorList>
    </citation>
    <scope>NUCLEOTIDE SEQUENCE</scope>
    <source>
        <strain evidence="17">NSJ-53</strain>
    </source>
</reference>
<dbReference type="Gene3D" id="3.90.320.10">
    <property type="match status" value="1"/>
</dbReference>
<evidence type="ECO:0000256" key="7">
    <source>
        <dbReference type="ARBA" id="ARBA00022840"/>
    </source>
</evidence>
<evidence type="ECO:0000256" key="2">
    <source>
        <dbReference type="ARBA" id="ARBA00022741"/>
    </source>
</evidence>
<dbReference type="GO" id="GO:0033202">
    <property type="term" value="C:DNA helicase complex"/>
    <property type="evidence" value="ECO:0007669"/>
    <property type="project" value="TreeGrafter"/>
</dbReference>
<accession>A0A926D2T5</accession>
<dbReference type="Proteomes" id="UP000623172">
    <property type="component" value="Unassembled WGS sequence"/>
</dbReference>
<dbReference type="PROSITE" id="PS51217">
    <property type="entry name" value="UVRD_HELICASE_CTER"/>
    <property type="match status" value="1"/>
</dbReference>
<dbReference type="PANTHER" id="PTHR11070">
    <property type="entry name" value="UVRD / RECB / PCRA DNA HELICASE FAMILY MEMBER"/>
    <property type="match status" value="1"/>
</dbReference>
<evidence type="ECO:0000256" key="5">
    <source>
        <dbReference type="ARBA" id="ARBA00022806"/>
    </source>
</evidence>
<evidence type="ECO:0000256" key="1">
    <source>
        <dbReference type="ARBA" id="ARBA00022722"/>
    </source>
</evidence>
<dbReference type="EC" id="5.6.2.4" evidence="12"/>
<evidence type="ECO:0000256" key="8">
    <source>
        <dbReference type="ARBA" id="ARBA00023125"/>
    </source>
</evidence>
<dbReference type="GO" id="GO:0004527">
    <property type="term" value="F:exonuclease activity"/>
    <property type="evidence" value="ECO:0007669"/>
    <property type="project" value="UniProtKB-KW"/>
</dbReference>
<comment type="catalytic activity">
    <reaction evidence="11">
        <text>Couples ATP hydrolysis with the unwinding of duplex DNA by translocating in the 3'-5' direction.</text>
        <dbReference type="EC" id="5.6.2.4"/>
    </reaction>
</comment>
<keyword evidence="9" id="KW-0234">DNA repair</keyword>
<feature type="domain" description="UvrD-like helicase ATP-binding" evidence="15">
    <location>
        <begin position="1"/>
        <end position="453"/>
    </location>
</feature>
<gene>
    <name evidence="17" type="ORF">H8696_00405</name>
</gene>
<evidence type="ECO:0000313" key="18">
    <source>
        <dbReference type="Proteomes" id="UP000623172"/>
    </source>
</evidence>
<dbReference type="GO" id="GO:0003677">
    <property type="term" value="F:DNA binding"/>
    <property type="evidence" value="ECO:0007669"/>
    <property type="project" value="UniProtKB-KW"/>
</dbReference>
<dbReference type="Gene3D" id="3.40.50.300">
    <property type="entry name" value="P-loop containing nucleotide triphosphate hydrolases"/>
    <property type="match status" value="4"/>
</dbReference>
<keyword evidence="4 14" id="KW-0378">Hydrolase</keyword>
<dbReference type="InterPro" id="IPR011335">
    <property type="entry name" value="Restrct_endonuc-II-like"/>
</dbReference>
<proteinExistence type="predicted"/>
<keyword evidence="7 14" id="KW-0067">ATP-binding</keyword>
<evidence type="ECO:0000259" key="16">
    <source>
        <dbReference type="PROSITE" id="PS51217"/>
    </source>
</evidence>